<dbReference type="EMBL" id="CP001678">
    <property type="protein sequence ID" value="ACT58694.1"/>
    <property type="molecule type" value="Genomic_DNA"/>
</dbReference>
<accession>C6XQT8</accession>
<proteinExistence type="predicted"/>
<dbReference type="HOGENOM" id="CLU_3136479_0_0_5"/>
<evidence type="ECO:0000313" key="2">
    <source>
        <dbReference type="Proteomes" id="UP000002745"/>
    </source>
</evidence>
<protein>
    <submittedName>
        <fullName evidence="1">Uncharacterized protein</fullName>
    </submittedName>
</protein>
<sequence length="49" mass="5787">MSSPMLTGERTKALGCRRGRMLWKMEADVNRKYLRKRIKIGVFAVFDRI</sequence>
<name>C6XQT8_HIRBI</name>
<dbReference type="AlphaFoldDB" id="C6XQT8"/>
<evidence type="ECO:0000313" key="1">
    <source>
        <dbReference type="EMBL" id="ACT58694.1"/>
    </source>
</evidence>
<reference evidence="2" key="1">
    <citation type="journal article" date="2011" name="J. Bacteriol.">
        <title>Genome sequences of eight morphologically diverse alphaproteobacteria.</title>
        <authorList>
            <consortium name="US DOE Joint Genome Institute"/>
            <person name="Brown P.J."/>
            <person name="Kysela D.T."/>
            <person name="Buechlein A."/>
            <person name="Hemmerich C."/>
            <person name="Brun Y.V."/>
        </authorList>
    </citation>
    <scope>NUCLEOTIDE SEQUENCE [LARGE SCALE GENOMIC DNA]</scope>
    <source>
        <strain evidence="2">ATCC 49814 / DSM 5838 / IFAM 1418</strain>
    </source>
</reference>
<dbReference type="STRING" id="582402.Hbal_1000"/>
<dbReference type="KEGG" id="hba:Hbal_1000"/>
<dbReference type="Proteomes" id="UP000002745">
    <property type="component" value="Chromosome"/>
</dbReference>
<gene>
    <name evidence="1" type="ordered locus">Hbal_1000</name>
</gene>
<organism evidence="1 2">
    <name type="scientific">Hirschia baltica (strain ATCC 49814 / DSM 5838 / IFAM 1418)</name>
    <dbReference type="NCBI Taxonomy" id="582402"/>
    <lineage>
        <taxon>Bacteria</taxon>
        <taxon>Pseudomonadati</taxon>
        <taxon>Pseudomonadota</taxon>
        <taxon>Alphaproteobacteria</taxon>
        <taxon>Hyphomonadales</taxon>
        <taxon>Hyphomonadaceae</taxon>
        <taxon>Hirschia</taxon>
    </lineage>
</organism>
<keyword evidence="2" id="KW-1185">Reference proteome</keyword>